<protein>
    <submittedName>
        <fullName evidence="1">Uncharacterized protein</fullName>
    </submittedName>
</protein>
<dbReference type="RefSeq" id="XP_041217194.1">
    <property type="nucleotide sequence ID" value="XM_041373798.1"/>
</dbReference>
<accession>A0AAD4DRS3</accession>
<dbReference type="AlphaFoldDB" id="A0AAD4DRS3"/>
<name>A0AAD4DRS3_9AGAM</name>
<keyword evidence="2" id="KW-1185">Reference proteome</keyword>
<organism evidence="1 2">
    <name type="scientific">Suillus fuscotomentosus</name>
    <dbReference type="NCBI Taxonomy" id="1912939"/>
    <lineage>
        <taxon>Eukaryota</taxon>
        <taxon>Fungi</taxon>
        <taxon>Dikarya</taxon>
        <taxon>Basidiomycota</taxon>
        <taxon>Agaricomycotina</taxon>
        <taxon>Agaricomycetes</taxon>
        <taxon>Agaricomycetidae</taxon>
        <taxon>Boletales</taxon>
        <taxon>Suillineae</taxon>
        <taxon>Suillaceae</taxon>
        <taxon>Suillus</taxon>
    </lineage>
</organism>
<gene>
    <name evidence="1" type="ORF">F5891DRAFT_922003</name>
</gene>
<comment type="caution">
    <text evidence="1">The sequence shown here is derived from an EMBL/GenBank/DDBJ whole genome shotgun (WGS) entry which is preliminary data.</text>
</comment>
<dbReference type="Proteomes" id="UP001195769">
    <property type="component" value="Unassembled WGS sequence"/>
</dbReference>
<evidence type="ECO:0000313" key="2">
    <source>
        <dbReference type="Proteomes" id="UP001195769"/>
    </source>
</evidence>
<dbReference type="EMBL" id="JABBWK010000177">
    <property type="protein sequence ID" value="KAG1888875.1"/>
    <property type="molecule type" value="Genomic_DNA"/>
</dbReference>
<feature type="non-terminal residue" evidence="1">
    <location>
        <position position="1"/>
    </location>
</feature>
<evidence type="ECO:0000313" key="1">
    <source>
        <dbReference type="EMBL" id="KAG1888875.1"/>
    </source>
</evidence>
<reference evidence="1" key="1">
    <citation type="journal article" date="2020" name="New Phytol.">
        <title>Comparative genomics reveals dynamic genome evolution in host specialist ectomycorrhizal fungi.</title>
        <authorList>
            <person name="Lofgren L.A."/>
            <person name="Nguyen N.H."/>
            <person name="Vilgalys R."/>
            <person name="Ruytinx J."/>
            <person name="Liao H.L."/>
            <person name="Branco S."/>
            <person name="Kuo A."/>
            <person name="LaButti K."/>
            <person name="Lipzen A."/>
            <person name="Andreopoulos W."/>
            <person name="Pangilinan J."/>
            <person name="Riley R."/>
            <person name="Hundley H."/>
            <person name="Na H."/>
            <person name="Barry K."/>
            <person name="Grigoriev I.V."/>
            <person name="Stajich J.E."/>
            <person name="Kennedy P.G."/>
        </authorList>
    </citation>
    <scope>NUCLEOTIDE SEQUENCE</scope>
    <source>
        <strain evidence="1">FC203</strain>
    </source>
</reference>
<proteinExistence type="predicted"/>
<sequence>RDIVMILAEFQRQFLEIWSMMDYLEIFEPWLKFEDKVHRVNKTWMGCFTKDSAIALRLHKAGVPVWLIQDVRLVDDKINIRQVIPFTPADLVF</sequence>
<feature type="non-terminal residue" evidence="1">
    <location>
        <position position="93"/>
    </location>
</feature>
<dbReference type="GeneID" id="64668096"/>